<dbReference type="Pfam" id="PF01212">
    <property type="entry name" value="Beta_elim_lyase"/>
    <property type="match status" value="1"/>
</dbReference>
<dbReference type="Gene3D" id="3.90.1150.10">
    <property type="entry name" value="Aspartate Aminotransferase, domain 1"/>
    <property type="match status" value="1"/>
</dbReference>
<dbReference type="InterPro" id="IPR015421">
    <property type="entry name" value="PyrdxlP-dep_Trfase_major"/>
</dbReference>
<dbReference type="SUPFAM" id="SSF53335">
    <property type="entry name" value="S-adenosyl-L-methionine-dependent methyltransferases"/>
    <property type="match status" value="1"/>
</dbReference>
<dbReference type="InterPro" id="IPR005299">
    <property type="entry name" value="MeTrfase_7"/>
</dbReference>
<dbReference type="Gene3D" id="1.10.1200.270">
    <property type="entry name" value="Methyltransferase, alpha-helical capping domain"/>
    <property type="match status" value="1"/>
</dbReference>
<dbReference type="InterPro" id="IPR015422">
    <property type="entry name" value="PyrdxlP-dep_Trfase_small"/>
</dbReference>
<evidence type="ECO:0000256" key="2">
    <source>
        <dbReference type="ARBA" id="ARBA00009721"/>
    </source>
</evidence>
<feature type="region of interest" description="Disordered" evidence="6">
    <location>
        <begin position="488"/>
        <end position="512"/>
    </location>
</feature>
<dbReference type="PANTHER" id="PTHR32325">
    <property type="entry name" value="BETA-ELIMINATING LYASE-LIKE PROTEIN-RELATED"/>
    <property type="match status" value="1"/>
</dbReference>
<evidence type="ECO:0000313" key="8">
    <source>
        <dbReference type="EMBL" id="CAE0675112.1"/>
    </source>
</evidence>
<dbReference type="AlphaFoldDB" id="A0A7S3Z8G5"/>
<evidence type="ECO:0000256" key="3">
    <source>
        <dbReference type="ARBA" id="ARBA00022723"/>
    </source>
</evidence>
<evidence type="ECO:0000256" key="4">
    <source>
        <dbReference type="ARBA" id="ARBA00022842"/>
    </source>
</evidence>
<evidence type="ECO:0000259" key="7">
    <source>
        <dbReference type="Pfam" id="PF01212"/>
    </source>
</evidence>
<dbReference type="InterPro" id="IPR015424">
    <property type="entry name" value="PyrdxlP-dep_Trfase"/>
</dbReference>
<dbReference type="Pfam" id="PF03492">
    <property type="entry name" value="Methyltransf_7"/>
    <property type="match status" value="1"/>
</dbReference>
<feature type="domain" description="Aromatic amino acid beta-eliminating lyase/threonine aldolase" evidence="7">
    <location>
        <begin position="66"/>
        <end position="367"/>
    </location>
</feature>
<dbReference type="Gene3D" id="3.40.50.150">
    <property type="entry name" value="Vaccinia Virus protein VP39"/>
    <property type="match status" value="1"/>
</dbReference>
<gene>
    <name evidence="8" type="ORF">LGLO00237_LOCUS26888</name>
</gene>
<keyword evidence="4" id="KW-0460">Magnesium</keyword>
<dbReference type="Gene3D" id="3.40.640.10">
    <property type="entry name" value="Type I PLP-dependent aspartate aminotransferase-like (Major domain)"/>
    <property type="match status" value="1"/>
</dbReference>
<evidence type="ECO:0000256" key="6">
    <source>
        <dbReference type="SAM" id="MobiDB-lite"/>
    </source>
</evidence>
<dbReference type="GO" id="GO:0006520">
    <property type="term" value="P:amino acid metabolic process"/>
    <property type="evidence" value="ECO:0007669"/>
    <property type="project" value="InterPro"/>
</dbReference>
<dbReference type="InterPro" id="IPR029063">
    <property type="entry name" value="SAM-dependent_MTases_sf"/>
</dbReference>
<dbReference type="NCBIfam" id="NF009709">
    <property type="entry name" value="PRK13238.1"/>
    <property type="match status" value="1"/>
</dbReference>
<organism evidence="8">
    <name type="scientific">Lotharella globosa</name>
    <dbReference type="NCBI Taxonomy" id="91324"/>
    <lineage>
        <taxon>Eukaryota</taxon>
        <taxon>Sar</taxon>
        <taxon>Rhizaria</taxon>
        <taxon>Cercozoa</taxon>
        <taxon>Chlorarachniophyceae</taxon>
        <taxon>Lotharella</taxon>
    </lineage>
</organism>
<sequence>MLTVRLLRRQGTPKKLARRYSTTPLFMPTVVKPLKPTTMEEREAYLRDAAYNVANIPSKHVSIDTFTDSGVGAVTPAQLSAGLRADESYAGSDSYQRFKSVVGSLIGVEDVFPVHQGRAAEHVILKSLLGPGDVVLSNGLFDTAKGIGQALGISHEEFSAFNAHPSPEDDAKEEKRVFNGNTDLRKLKDYLSRSQREHKERKAIFVLSLTNNIFGGQPVSMPNIVQLKEILRDHRIPLVVDGCRMAENAYAIKKHDAAYRDKSVKAIIAEMISGADVVYASAKKDGLSHMGGFIATDQTDLATTLKANVTLYEGFYEYGGLAASSLEQMAEGLTQAYSDAFQEHRHGQLAYFADQLKSMDLPVVGPVGSSAVFLDARSILPHVPVDQFPAVSLVNELYVKSGIRSYMFDSFVYGTFDGTELVGPHSSESVRLSVPRLSFFKDHIDYICGSLERVRTSADSVQGYRVTSRPSQMAYAFSTFEPIEQVTSKDRKRTTVRHEDRRRPTRTYNKSIGRGRRPQMAVAYSTAQHLRPEEAPLREPLQLKEEWLSMSEDYSEVTQTHVKSNEILSEFASPHLAAMEFENKSKLTVCDYGTATGSNSMVFMEDLIAQAKKTNTQLSSSIVYNDLCIRDVEALHANVRNLEDLGNVELRFEEGSFYHGVVGQEQLDVGLSVNTMHWQDWVAKKDLGYFRDRARQDYADFLSERCREMKPGGMLFLANSIIPEGNLHPLLHGMEEVLQEMLDEKLITESEHRNMYFPMYMRSEHEFLAPFLNDRAGNLFLKQSKIVEVPCQFSAAYQASPQAPADKWAYAEGIMQSRRSWAESSVKQWFGESHAQGEPVKTNLFFERYKQKVFEEPDLAKNCGNFLMMYMAIAKRSAPEQRKKDAHRPDTKEDFHFVQAAKRAPMLNHNFPAPDMHFPKVHLLPSNNMEIVVSNTVEDELKPVLLADFQSQLLLTNAANAAILYLHVLNGQTSKSEECFLVSHESELGDASAATTQLDLRSDLSLKAELLRDRRSADGKLKRKVYRVDYTMGDSAKGSIVLHASFPADEKKNGHGCSIPSEAVLPLLSPYLSEGSNLRKDKMVLDAPQTCNGDGFHSSFHMETTFTSPTDCGGFHLSAITADEAAEKAACAYLAESGYVNINRVASSMFWASPVRDESNIPIRIQHLDEHAVYDESGRKTRISLGYSIGEADEAASDSNLAPCHGKIEFVCEADEHVHGMTASPDTCQMWLGPMSTIIN</sequence>
<evidence type="ECO:0000256" key="5">
    <source>
        <dbReference type="ARBA" id="ARBA00022898"/>
    </source>
</evidence>
<dbReference type="GO" id="GO:0046872">
    <property type="term" value="F:metal ion binding"/>
    <property type="evidence" value="ECO:0007669"/>
    <property type="project" value="UniProtKB-KW"/>
</dbReference>
<dbReference type="GO" id="GO:0016829">
    <property type="term" value="F:lyase activity"/>
    <property type="evidence" value="ECO:0007669"/>
    <property type="project" value="InterPro"/>
</dbReference>
<accession>A0A7S3Z8G5</accession>
<dbReference type="InterPro" id="IPR001597">
    <property type="entry name" value="ArAA_b-elim_lyase/Thr_aldolase"/>
</dbReference>
<keyword evidence="3" id="KW-0479">Metal-binding</keyword>
<dbReference type="PANTHER" id="PTHR32325:SF4">
    <property type="entry name" value="TRYPTOPHANASE"/>
    <property type="match status" value="1"/>
</dbReference>
<comment type="similarity">
    <text evidence="2">Belongs to the beta-eliminating lyase family.</text>
</comment>
<keyword evidence="5" id="KW-0663">Pyridoxal phosphate</keyword>
<name>A0A7S3Z8G5_9EUKA</name>
<dbReference type="SUPFAM" id="SSF53383">
    <property type="entry name" value="PLP-dependent transferases"/>
    <property type="match status" value="1"/>
</dbReference>
<proteinExistence type="inferred from homology"/>
<protein>
    <recommendedName>
        <fullName evidence="7">Aromatic amino acid beta-eliminating lyase/threonine aldolase domain-containing protein</fullName>
    </recommendedName>
</protein>
<evidence type="ECO:0000256" key="1">
    <source>
        <dbReference type="ARBA" id="ARBA00001933"/>
    </source>
</evidence>
<dbReference type="InterPro" id="IPR042086">
    <property type="entry name" value="MeTrfase_capping"/>
</dbReference>
<reference evidence="8" key="1">
    <citation type="submission" date="2021-01" db="EMBL/GenBank/DDBJ databases">
        <authorList>
            <person name="Corre E."/>
            <person name="Pelletier E."/>
            <person name="Niang G."/>
            <person name="Scheremetjew M."/>
            <person name="Finn R."/>
            <person name="Kale V."/>
            <person name="Holt S."/>
            <person name="Cochrane G."/>
            <person name="Meng A."/>
            <person name="Brown T."/>
            <person name="Cohen L."/>
        </authorList>
    </citation>
    <scope>NUCLEOTIDE SEQUENCE</scope>
    <source>
        <strain evidence="8">CCCM811</strain>
    </source>
</reference>
<dbReference type="EMBL" id="HBIV01037771">
    <property type="protein sequence ID" value="CAE0675112.1"/>
    <property type="molecule type" value="Transcribed_RNA"/>
</dbReference>
<comment type="cofactor">
    <cofactor evidence="1">
        <name>pyridoxal 5'-phosphate</name>
        <dbReference type="ChEBI" id="CHEBI:597326"/>
    </cofactor>
</comment>
<dbReference type="GO" id="GO:0008168">
    <property type="term" value="F:methyltransferase activity"/>
    <property type="evidence" value="ECO:0007669"/>
    <property type="project" value="InterPro"/>
</dbReference>